<evidence type="ECO:0000256" key="3">
    <source>
        <dbReference type="ARBA" id="ARBA00023163"/>
    </source>
</evidence>
<keyword evidence="1" id="KW-0479">Metal-binding</keyword>
<feature type="region of interest" description="Disordered" evidence="5">
    <location>
        <begin position="1"/>
        <end position="46"/>
    </location>
</feature>
<dbReference type="InterPro" id="IPR007219">
    <property type="entry name" value="XnlR_reg_dom"/>
</dbReference>
<dbReference type="PANTHER" id="PTHR47840:SF1">
    <property type="entry name" value="ZN(II)2CYS6 TRANSCRIPTION FACTOR (EUROFUNG)"/>
    <property type="match status" value="1"/>
</dbReference>
<comment type="caution">
    <text evidence="8">The sequence shown here is derived from an EMBL/GenBank/DDBJ whole genome shotgun (WGS) entry which is preliminary data.</text>
</comment>
<evidence type="ECO:0000313" key="8">
    <source>
        <dbReference type="EMBL" id="KAJ2892672.1"/>
    </source>
</evidence>
<dbReference type="AlphaFoldDB" id="A0AAD5RGT7"/>
<dbReference type="Proteomes" id="UP001201980">
    <property type="component" value="Unassembled WGS sequence"/>
</dbReference>
<dbReference type="GO" id="GO:0008270">
    <property type="term" value="F:zinc ion binding"/>
    <property type="evidence" value="ECO:0007669"/>
    <property type="project" value="InterPro"/>
</dbReference>
<dbReference type="GO" id="GO:0000981">
    <property type="term" value="F:DNA-binding transcription factor activity, RNA polymerase II-specific"/>
    <property type="evidence" value="ECO:0007669"/>
    <property type="project" value="InterPro"/>
</dbReference>
<dbReference type="GO" id="GO:0006351">
    <property type="term" value="P:DNA-templated transcription"/>
    <property type="evidence" value="ECO:0007669"/>
    <property type="project" value="InterPro"/>
</dbReference>
<feature type="region of interest" description="Disordered" evidence="5">
    <location>
        <begin position="128"/>
        <end position="147"/>
    </location>
</feature>
<dbReference type="EMBL" id="JAKWBI020000752">
    <property type="protein sequence ID" value="KAJ2892672.1"/>
    <property type="molecule type" value="Genomic_DNA"/>
</dbReference>
<keyword evidence="3" id="KW-0804">Transcription</keyword>
<dbReference type="InterPro" id="IPR001138">
    <property type="entry name" value="Zn2Cys6_DnaBD"/>
</dbReference>
<evidence type="ECO:0000259" key="7">
    <source>
        <dbReference type="SMART" id="SM00906"/>
    </source>
</evidence>
<evidence type="ECO:0000256" key="5">
    <source>
        <dbReference type="SAM" id="MobiDB-lite"/>
    </source>
</evidence>
<dbReference type="SMART" id="SM00066">
    <property type="entry name" value="GAL4"/>
    <property type="match status" value="1"/>
</dbReference>
<name>A0AAD5RGT7_9PEZI</name>
<feature type="domain" description="Zn(2)-C6 fungal-type" evidence="6">
    <location>
        <begin position="41"/>
        <end position="93"/>
    </location>
</feature>
<dbReference type="SUPFAM" id="SSF57701">
    <property type="entry name" value="Zn2/Cys6 DNA-binding domain"/>
    <property type="match status" value="1"/>
</dbReference>
<feature type="compositionally biased region" description="Low complexity" evidence="5">
    <location>
        <begin position="91"/>
        <end position="103"/>
    </location>
</feature>
<feature type="region of interest" description="Disordered" evidence="5">
    <location>
        <begin position="85"/>
        <end position="108"/>
    </location>
</feature>
<dbReference type="CDD" id="cd12148">
    <property type="entry name" value="fungal_TF_MHR"/>
    <property type="match status" value="1"/>
</dbReference>
<dbReference type="SMART" id="SM00906">
    <property type="entry name" value="Fungal_trans"/>
    <property type="match status" value="1"/>
</dbReference>
<keyword evidence="9" id="KW-1185">Reference proteome</keyword>
<evidence type="ECO:0008006" key="10">
    <source>
        <dbReference type="Google" id="ProtNLM"/>
    </source>
</evidence>
<accession>A0AAD5RGT7</accession>
<evidence type="ECO:0000256" key="2">
    <source>
        <dbReference type="ARBA" id="ARBA00023015"/>
    </source>
</evidence>
<organism evidence="8 9">
    <name type="scientific">Zalerion maritima</name>
    <dbReference type="NCBI Taxonomy" id="339359"/>
    <lineage>
        <taxon>Eukaryota</taxon>
        <taxon>Fungi</taxon>
        <taxon>Dikarya</taxon>
        <taxon>Ascomycota</taxon>
        <taxon>Pezizomycotina</taxon>
        <taxon>Sordariomycetes</taxon>
        <taxon>Lulworthiomycetidae</taxon>
        <taxon>Lulworthiales</taxon>
        <taxon>Lulworthiaceae</taxon>
        <taxon>Zalerion</taxon>
    </lineage>
</organism>
<dbReference type="Gene3D" id="4.10.240.10">
    <property type="entry name" value="Zn(2)-C6 fungal-type DNA-binding domain"/>
    <property type="match status" value="1"/>
</dbReference>
<feature type="domain" description="Xylanolytic transcriptional activator regulatory" evidence="7">
    <location>
        <begin position="361"/>
        <end position="442"/>
    </location>
</feature>
<evidence type="ECO:0000256" key="4">
    <source>
        <dbReference type="ARBA" id="ARBA00023242"/>
    </source>
</evidence>
<keyword evidence="4" id="KW-0539">Nucleus</keyword>
<keyword evidence="2" id="KW-0805">Transcription regulation</keyword>
<evidence type="ECO:0000313" key="9">
    <source>
        <dbReference type="Proteomes" id="UP001201980"/>
    </source>
</evidence>
<dbReference type="GO" id="GO:0003677">
    <property type="term" value="F:DNA binding"/>
    <property type="evidence" value="ECO:0007669"/>
    <property type="project" value="InterPro"/>
</dbReference>
<dbReference type="PANTHER" id="PTHR47840">
    <property type="entry name" value="ZN(II)2CYS6 TRANSCRIPTION FACTOR (EUROFUNG)-RELATED"/>
    <property type="match status" value="1"/>
</dbReference>
<evidence type="ECO:0000256" key="1">
    <source>
        <dbReference type="ARBA" id="ARBA00022723"/>
    </source>
</evidence>
<feature type="region of interest" description="Disordered" evidence="5">
    <location>
        <begin position="161"/>
        <end position="194"/>
    </location>
</feature>
<sequence length="829" mass="89842">MMADSSPLAACGSSFRAAATAEEQRQQQQQQQPGPKRRRVRKGTQSCWGCKRRKVRCSFSDSSAEKSLDTVCDGCKKRGTACISQEFPDEPSSAPATSIPSSTGAGARELGDRLGQMEVLIDKLVRKMDSHHQSGGGSDEGPTAHSGISSRERMNLVSFVTGVPTPAGSEGLENDATSPQPNCAASEAPGPQPSEALPAIFDRDSTSNLSTGRYNDLYSALSKVWPTRADLETILAVPVATWGLFHGTIQICTPYETALSQEMPPPRDMLKLPPPGVHPVAVARKLLTLATYLQNMPQPLHHGAQEERQHDILFRKIMAQAVDAATSLVTSNDQLVNSIEGVECVMIECMYYNNAGSLRRAWLAIRRAMLLAQALGLHRRRPGGFGLRAPVRTVEPESPSRLDPEYMWFRILNSDHYLSSMLGLPLGSTDQSFADPKVLERHPPIERLERISSLAGSKIIQRNEAKASAARKLEQTLEIDKLLRQGATNMPPQWWLPPSYDRSPQTPPRDGEVLGEKIRLMNQFAYFNLLVQLHLPYILRSSPSPTSSEEAPRLDYSRTTAVNAAREVLSRFVAFRHGDGGAPYCRGIDFVAFTASAALCLVHVDAGTQPALNLLAHQRLSDRGVLERTLAIMQEVGRGGSDPIATCICGILRPLLVIEANVHNGAAAYSTMSICASPEGEGEGEADLPTTDDTNGNDRVLRIPIAHFGIIKIEHGGVSKESFGVPGHLPDCRHPLSSTNPGQRVDSSVFLGVPGGDSNAPGGQSRSFQEGNSISGVELSSNGGEQDLHVFDEGMMLNDEDWGLQGVDMAFFESLMRGSMEPEGGSFDV</sequence>
<dbReference type="CDD" id="cd00067">
    <property type="entry name" value="GAL4"/>
    <property type="match status" value="1"/>
</dbReference>
<dbReference type="InterPro" id="IPR036864">
    <property type="entry name" value="Zn2-C6_fun-type_DNA-bd_sf"/>
</dbReference>
<protein>
    <recommendedName>
        <fullName evidence="10">Zn(2)-C6 fungal-type domain-containing protein</fullName>
    </recommendedName>
</protein>
<proteinExistence type="predicted"/>
<evidence type="ECO:0000259" key="6">
    <source>
        <dbReference type="SMART" id="SM00066"/>
    </source>
</evidence>
<gene>
    <name evidence="8" type="ORF">MKZ38_009487</name>
</gene>
<reference evidence="8" key="1">
    <citation type="submission" date="2022-07" db="EMBL/GenBank/DDBJ databases">
        <title>Draft genome sequence of Zalerion maritima ATCC 34329, a (micro)plastics degrading marine fungus.</title>
        <authorList>
            <person name="Paco A."/>
            <person name="Goncalves M.F.M."/>
            <person name="Rocha-Santos T.A.P."/>
            <person name="Alves A."/>
        </authorList>
    </citation>
    <scope>NUCLEOTIDE SEQUENCE</scope>
    <source>
        <strain evidence="8">ATCC 34329</strain>
    </source>
</reference>